<evidence type="ECO:0000313" key="9">
    <source>
        <dbReference type="Proteomes" id="UP000256970"/>
    </source>
</evidence>
<dbReference type="Proteomes" id="UP000256970">
    <property type="component" value="Unassembled WGS sequence"/>
</dbReference>
<accession>A0A383W8X5</accession>
<evidence type="ECO:0000313" key="7">
    <source>
        <dbReference type="EMBL" id="SZX74088.1"/>
    </source>
</evidence>
<dbReference type="InterPro" id="IPR029069">
    <property type="entry name" value="HotDog_dom_sf"/>
</dbReference>
<comment type="similarity">
    <text evidence="1">Belongs to the acyl coenzyme A hydrolase family.</text>
</comment>
<reference evidence="7 9" key="1">
    <citation type="submission" date="2016-10" db="EMBL/GenBank/DDBJ databases">
        <authorList>
            <person name="Cai Z."/>
        </authorList>
    </citation>
    <scope>NUCLEOTIDE SEQUENCE [LARGE SCALE GENOMIC DNA]</scope>
</reference>
<evidence type="ECO:0000256" key="1">
    <source>
        <dbReference type="ARBA" id="ARBA00010458"/>
    </source>
</evidence>
<keyword evidence="2" id="KW-0677">Repeat</keyword>
<feature type="domain" description="HotDog ACOT-type" evidence="6">
    <location>
        <begin position="116"/>
        <end position="231"/>
    </location>
</feature>
<keyword evidence="9" id="KW-1185">Reference proteome</keyword>
<dbReference type="InterPro" id="IPR006683">
    <property type="entry name" value="Thioestr_dom"/>
</dbReference>
<dbReference type="STRING" id="3088.A0A383W8X5"/>
<protein>
    <recommendedName>
        <fullName evidence="6">HotDog ACOT-type domain-containing protein</fullName>
    </recommendedName>
</protein>
<name>A0A383W8X5_TETOB</name>
<organism evidence="7 9">
    <name type="scientific">Tetradesmus obliquus</name>
    <name type="common">Green alga</name>
    <name type="synonym">Acutodesmus obliquus</name>
    <dbReference type="NCBI Taxonomy" id="3088"/>
    <lineage>
        <taxon>Eukaryota</taxon>
        <taxon>Viridiplantae</taxon>
        <taxon>Chlorophyta</taxon>
        <taxon>core chlorophytes</taxon>
        <taxon>Chlorophyceae</taxon>
        <taxon>CS clade</taxon>
        <taxon>Sphaeropleales</taxon>
        <taxon>Scenedesmaceae</taxon>
        <taxon>Tetradesmus</taxon>
    </lineage>
</organism>
<evidence type="ECO:0000256" key="4">
    <source>
        <dbReference type="ARBA" id="ARBA00022946"/>
    </source>
</evidence>
<feature type="compositionally biased region" description="Low complexity" evidence="5">
    <location>
        <begin position="39"/>
        <end position="56"/>
    </location>
</feature>
<evidence type="ECO:0000259" key="6">
    <source>
        <dbReference type="PROSITE" id="PS51770"/>
    </source>
</evidence>
<sequence length="491" mass="53047">MFALLAVRSRYGAARLLSCSSCSALQQIQVQQQQQQQIQQQGQAFHSSSSSSIDSSSSEDDHKFVGAYTPVTKQLWLDRLRKAEQQQHQAAGAAAGVLAGTEVQPAAAKAPQVTRVDYPFTKDKFLLEMYRNPWGFLRMGRLLEDLDSLAGSIAFAHCQVPGLPPPLLVTAAVDAIEYQHPAVLSADMACQGQVVYTGGSSLDIRMELLQEPHAPSPSLVALFSFVLLDPATKRPAKVPQVQPVTPQEQRWAAERAAVAAARKAARKAAQGKPQLSAEQQQLLQEALSASRLLLDMPALADPSALTAEETSLSNAFVCQPQQRNMHGRIFGGFLMRRAFELAFASTYLFAGSRPAFVRVEDITFRNPVDVGSLLRFKSHVVHVSYHPAPAAAAAAPAEGTAAGTASAESAQPAAAAATEEQQQQPQQQRVAHVAVEVEAVVSQPEQKETTHTNTFRYVFAVKLAPGQALRRVLPASEADVERLIRCLADCE</sequence>
<keyword evidence="3" id="KW-0378">Hydrolase</keyword>
<dbReference type="EMBL" id="FNXT01001205">
    <property type="protein sequence ID" value="SZX74088.1"/>
    <property type="molecule type" value="Genomic_DNA"/>
</dbReference>
<feature type="region of interest" description="Disordered" evidence="5">
    <location>
        <begin position="39"/>
        <end position="62"/>
    </location>
</feature>
<dbReference type="AlphaFoldDB" id="A0A383W8X5"/>
<gene>
    <name evidence="7" type="ORF">BQ4739_LOCUS14339</name>
    <name evidence="8" type="ORF">BQ4739_LOCUS17726</name>
</gene>
<evidence type="ECO:0000256" key="3">
    <source>
        <dbReference type="ARBA" id="ARBA00022801"/>
    </source>
</evidence>
<dbReference type="PANTHER" id="PTHR12655">
    <property type="entry name" value="ACYL-COA THIOESTERASE"/>
    <property type="match status" value="1"/>
</dbReference>
<dbReference type="GO" id="GO:0006637">
    <property type="term" value="P:acyl-CoA metabolic process"/>
    <property type="evidence" value="ECO:0007669"/>
    <property type="project" value="TreeGrafter"/>
</dbReference>
<dbReference type="PROSITE" id="PS51770">
    <property type="entry name" value="HOTDOG_ACOT"/>
    <property type="match status" value="2"/>
</dbReference>
<proteinExistence type="inferred from homology"/>
<evidence type="ECO:0000256" key="5">
    <source>
        <dbReference type="SAM" id="MobiDB-lite"/>
    </source>
</evidence>
<dbReference type="Gene3D" id="3.10.129.10">
    <property type="entry name" value="Hotdog Thioesterase"/>
    <property type="match status" value="2"/>
</dbReference>
<dbReference type="PANTHER" id="PTHR12655:SF0">
    <property type="entry name" value="ACYL-COENZYME A THIOESTERASE 9, MITOCHONDRIAL"/>
    <property type="match status" value="1"/>
</dbReference>
<dbReference type="CDD" id="cd03442">
    <property type="entry name" value="BFIT_BACH"/>
    <property type="match status" value="2"/>
</dbReference>
<evidence type="ECO:0000256" key="2">
    <source>
        <dbReference type="ARBA" id="ARBA00022737"/>
    </source>
</evidence>
<feature type="domain" description="HotDog ACOT-type" evidence="6">
    <location>
        <begin position="308"/>
        <end position="465"/>
    </location>
</feature>
<dbReference type="InterPro" id="IPR033120">
    <property type="entry name" value="HOTDOG_ACOT"/>
</dbReference>
<evidence type="ECO:0000313" key="8">
    <source>
        <dbReference type="EMBL" id="SZX77369.1"/>
    </source>
</evidence>
<dbReference type="SUPFAM" id="SSF54637">
    <property type="entry name" value="Thioesterase/thiol ester dehydrase-isomerase"/>
    <property type="match status" value="2"/>
</dbReference>
<dbReference type="Pfam" id="PF03061">
    <property type="entry name" value="4HBT"/>
    <property type="match status" value="1"/>
</dbReference>
<dbReference type="EMBL" id="FNXT01001282">
    <property type="protein sequence ID" value="SZX77369.1"/>
    <property type="molecule type" value="Genomic_DNA"/>
</dbReference>
<dbReference type="GO" id="GO:0047617">
    <property type="term" value="F:fatty acyl-CoA hydrolase activity"/>
    <property type="evidence" value="ECO:0007669"/>
    <property type="project" value="TreeGrafter"/>
</dbReference>
<keyword evidence="4" id="KW-0809">Transit peptide</keyword>
<feature type="region of interest" description="Disordered" evidence="5">
    <location>
        <begin position="402"/>
        <end position="427"/>
    </location>
</feature>